<keyword evidence="3" id="KW-1185">Reference proteome</keyword>
<dbReference type="AlphaFoldDB" id="A0A162B7V7"/>
<dbReference type="Gramene" id="KZN11113">
    <property type="protein sequence ID" value="KZN11113"/>
    <property type="gene ID" value="DCAR_003769"/>
</dbReference>
<dbReference type="EMBL" id="CP093343">
    <property type="protein sequence ID" value="WOG84816.1"/>
    <property type="molecule type" value="Genomic_DNA"/>
</dbReference>
<evidence type="ECO:0000313" key="3">
    <source>
        <dbReference type="Proteomes" id="UP000077755"/>
    </source>
</evidence>
<proteinExistence type="predicted"/>
<dbReference type="EMBL" id="LNRQ01000001">
    <property type="protein sequence ID" value="KZN11113.1"/>
    <property type="molecule type" value="Genomic_DNA"/>
</dbReference>
<dbReference type="Proteomes" id="UP000077755">
    <property type="component" value="Chromosome 1"/>
</dbReference>
<dbReference type="PANTHER" id="PTHR34061:SF11">
    <property type="entry name" value="PROTEIN, PUTATIVE-RELATED"/>
    <property type="match status" value="1"/>
</dbReference>
<gene>
    <name evidence="1" type="ORF">DCAR_003769</name>
    <name evidence="2" type="ORF">DCAR_0104001</name>
</gene>
<protein>
    <submittedName>
        <fullName evidence="1">Uncharacterized protein</fullName>
    </submittedName>
</protein>
<reference evidence="1" key="1">
    <citation type="journal article" date="2016" name="Nat. Genet.">
        <title>A high-quality carrot genome assembly provides new insights into carotenoid accumulation and asterid genome evolution.</title>
        <authorList>
            <person name="Iorizzo M."/>
            <person name="Ellison S."/>
            <person name="Senalik D."/>
            <person name="Zeng P."/>
            <person name="Satapoomin P."/>
            <person name="Huang J."/>
            <person name="Bowman M."/>
            <person name="Iovene M."/>
            <person name="Sanseverino W."/>
            <person name="Cavagnaro P."/>
            <person name="Yildiz M."/>
            <person name="Macko-Podgorni A."/>
            <person name="Moranska E."/>
            <person name="Grzebelus E."/>
            <person name="Grzebelus D."/>
            <person name="Ashrafi H."/>
            <person name="Zheng Z."/>
            <person name="Cheng S."/>
            <person name="Spooner D."/>
            <person name="Van Deynze A."/>
            <person name="Simon P."/>
        </authorList>
    </citation>
    <scope>NUCLEOTIDE SEQUENCE [LARGE SCALE GENOMIC DNA]</scope>
    <source>
        <tissue evidence="1">Leaf</tissue>
    </source>
</reference>
<dbReference type="PANTHER" id="PTHR34061">
    <property type="entry name" value="PROTEIN, PUTATIVE-RELATED"/>
    <property type="match status" value="1"/>
</dbReference>
<accession>A0A162B7V7</accession>
<organism evidence="1">
    <name type="scientific">Daucus carota subsp. sativus</name>
    <name type="common">Carrot</name>
    <dbReference type="NCBI Taxonomy" id="79200"/>
    <lineage>
        <taxon>Eukaryota</taxon>
        <taxon>Viridiplantae</taxon>
        <taxon>Streptophyta</taxon>
        <taxon>Embryophyta</taxon>
        <taxon>Tracheophyta</taxon>
        <taxon>Spermatophyta</taxon>
        <taxon>Magnoliopsida</taxon>
        <taxon>eudicotyledons</taxon>
        <taxon>Gunneridae</taxon>
        <taxon>Pentapetalae</taxon>
        <taxon>asterids</taxon>
        <taxon>campanulids</taxon>
        <taxon>Apiales</taxon>
        <taxon>Apiaceae</taxon>
        <taxon>Apioideae</taxon>
        <taxon>Scandiceae</taxon>
        <taxon>Daucinae</taxon>
        <taxon>Daucus</taxon>
        <taxon>Daucus sect. Daucus</taxon>
    </lineage>
</organism>
<evidence type="ECO:0000313" key="1">
    <source>
        <dbReference type="EMBL" id="KZN11113.1"/>
    </source>
</evidence>
<reference evidence="2" key="2">
    <citation type="submission" date="2022-03" db="EMBL/GenBank/DDBJ databases">
        <title>Draft title - Genomic analysis of global carrot germplasm unveils the trajectory of domestication and the origin of high carotenoid orange carrot.</title>
        <authorList>
            <person name="Iorizzo M."/>
            <person name="Ellison S."/>
            <person name="Senalik D."/>
            <person name="Macko-Podgorni A."/>
            <person name="Grzebelus D."/>
            <person name="Bostan H."/>
            <person name="Rolling W."/>
            <person name="Curaba J."/>
            <person name="Simon P."/>
        </authorList>
    </citation>
    <scope>NUCLEOTIDE SEQUENCE</scope>
    <source>
        <tissue evidence="2">Leaf</tissue>
    </source>
</reference>
<dbReference type="OMA" id="MENNSRI"/>
<sequence length="83" mass="9101">MENNSRIRPYTSNGKVIDLANCLGLGVSTAFFASLQCFSCMHLNTTDDTDDEEDDEEAHDRPLMLTVLPSLSVSSSARATKFV</sequence>
<evidence type="ECO:0000313" key="2">
    <source>
        <dbReference type="EMBL" id="WOG84816.1"/>
    </source>
</evidence>
<name>A0A162B7V7_DAUCS</name>